<sequence>MRKIDSIYYRLLKFKSQNIKHSHDVHLLLKETMQDDLSLKQTIEYFSILLEYLDYYVVDFEFAELLLAFKFTKGHEFGKALVIYFRCLLKVDLMLSVFFSDSAVVQKCLCRLGGFIHASRNGENFWYTGFDNSVRNNSNETINFASLETNSPVNNDDNAIKSTHSTEFRNNTNDYAYLQSKKLTDTSDISKAFVKNWKDIIYSKLYISLDNLIVQSSQLQEIYSIFAKFLKRNTDYIHHFIKERHFSKFPYLNNFVHDFYNDFTVEECLFLHEHCQEIDFEFLFSSKKFDCYFNSLKKYRLNVDEEIRVIKHIYEHQKSNDCDFSINDPRKMKKDKELLINHFENVDINDVFKTEFGDFTIDSLKQEKSGQAIAKNVNNRYSNNKNAESIHIQRLTDMNDNQTQNKCSFLRKFDVLSTQISQNKLNYDDFISLGHTLYFLFYFYDNNILFENMGEKIVLNNINDFVSLLYGSIKYFSSEKSAEISDFHDFLNDLSNQENLTKNQQHASEINNFVDEIDINLLNNNEDKITSDVEFNRKHQSKLDRKSINIKCKTCEIRKHTKVIKSFKDKINNTIQSQKIEETFAELEKYVKNPFLILRHNFLTNFSKLGNFISKEKNIKHLELFLDTFDFSEMNIMTCVRTFLSTFTLPGEYQVIVRVLGVLSKKFYQDKLRKFQKNIYIDNISSNDIKNVKNDNISTNESSELNIDRNIENKNISVDIKKINDKIKNNNSNIDIKKIDDKIKNNNSNIDIDKIDDNIKNNNSNVDINKNNNSDVDINKIEDKIKNNNSNIDIKKINDNTDNNNTSEIDINKINDNKKTTNDKNINMKNKDNTSINNTVGNTDETKKIEDNKNLNKTESFNAENQNFLSDTPITDYKLFDPDPSNYTEKDIYIILYSIIILNTNLHSTIKFKTQKDVFISNVRKCNLNSIFPDDFISFLYDDIKETQIMPKFINELGVSHYKNYFKLVNTCKNLLSNYKNNNINIGNKHHSDKVSNNVSNVVKNDVSNTDSINMFSYLIHLTNKSHDEYLSDLQTDICLECIKYSYNHLFIKNNIEILQEVFS</sequence>
<keyword evidence="4" id="KW-1185">Reference proteome</keyword>
<dbReference type="PROSITE" id="PS50190">
    <property type="entry name" value="SEC7"/>
    <property type="match status" value="1"/>
</dbReference>
<proteinExistence type="predicted"/>
<dbReference type="Pfam" id="PF01369">
    <property type="entry name" value="Sec7"/>
    <property type="match status" value="2"/>
</dbReference>
<evidence type="ECO:0000313" key="3">
    <source>
        <dbReference type="EMBL" id="EJW05394.1"/>
    </source>
</evidence>
<dbReference type="HOGENOM" id="CLU_288689_0_0_1"/>
<dbReference type="Proteomes" id="UP000003163">
    <property type="component" value="Unassembled WGS sequence"/>
</dbReference>
<dbReference type="Gene3D" id="1.10.1000.11">
    <property type="entry name" value="Arf Nucleotide-binding Site Opener,domain 2"/>
    <property type="match status" value="2"/>
</dbReference>
<name>J9DD45_EDHAE</name>
<dbReference type="AlphaFoldDB" id="J9DD45"/>
<evidence type="ECO:0000256" key="1">
    <source>
        <dbReference type="SAM" id="MobiDB-lite"/>
    </source>
</evidence>
<gene>
    <name evidence="3" type="ORF">EDEG_00003</name>
</gene>
<evidence type="ECO:0000313" key="4">
    <source>
        <dbReference type="Proteomes" id="UP000003163"/>
    </source>
</evidence>
<reference evidence="3 4" key="1">
    <citation type="submission" date="2011-08" db="EMBL/GenBank/DDBJ databases">
        <authorList>
            <person name="Liu Z.J."/>
            <person name="Shi F.L."/>
            <person name="Lu J.Q."/>
            <person name="Li M."/>
            <person name="Wang Z.L."/>
        </authorList>
    </citation>
    <scope>NUCLEOTIDE SEQUENCE [LARGE SCALE GENOMIC DNA]</scope>
    <source>
        <strain evidence="3 4">USNM 41457</strain>
    </source>
</reference>
<dbReference type="STRING" id="1003232.J9DD45"/>
<dbReference type="InterPro" id="IPR023394">
    <property type="entry name" value="Sec7_C_sf"/>
</dbReference>
<feature type="region of interest" description="Disordered" evidence="1">
    <location>
        <begin position="821"/>
        <end position="844"/>
    </location>
</feature>
<evidence type="ECO:0000259" key="2">
    <source>
        <dbReference type="PROSITE" id="PS50190"/>
    </source>
</evidence>
<dbReference type="SUPFAM" id="SSF48425">
    <property type="entry name" value="Sec7 domain"/>
    <property type="match status" value="2"/>
</dbReference>
<dbReference type="GO" id="GO:0005085">
    <property type="term" value="F:guanyl-nucleotide exchange factor activity"/>
    <property type="evidence" value="ECO:0007669"/>
    <property type="project" value="InterPro"/>
</dbReference>
<feature type="domain" description="SEC7" evidence="2">
    <location>
        <begin position="595"/>
        <end position="947"/>
    </location>
</feature>
<reference evidence="4" key="2">
    <citation type="submission" date="2015-07" db="EMBL/GenBank/DDBJ databases">
        <title>Contrasting host-pathogen interactions and genome evolution in two generalist and specialist microsporidian pathogens of mosquitoes.</title>
        <authorList>
            <consortium name="The Broad Institute Genomics Platform"/>
            <consortium name="The Broad Institute Genome Sequencing Center for Infectious Disease"/>
            <person name="Cuomo C.A."/>
            <person name="Sanscrainte N.D."/>
            <person name="Goldberg J.M."/>
            <person name="Heiman D."/>
            <person name="Young S."/>
            <person name="Zeng Q."/>
            <person name="Becnel J.J."/>
            <person name="Birren B.W."/>
        </authorList>
    </citation>
    <scope>NUCLEOTIDE SEQUENCE [LARGE SCALE GENOMIC DNA]</scope>
    <source>
        <strain evidence="4">USNM 41457</strain>
    </source>
</reference>
<dbReference type="EMBL" id="AFBI03000001">
    <property type="protein sequence ID" value="EJW05394.1"/>
    <property type="molecule type" value="Genomic_DNA"/>
</dbReference>
<dbReference type="GO" id="GO:0032012">
    <property type="term" value="P:regulation of ARF protein signal transduction"/>
    <property type="evidence" value="ECO:0007669"/>
    <property type="project" value="InterPro"/>
</dbReference>
<dbReference type="InterPro" id="IPR000904">
    <property type="entry name" value="Sec7_dom"/>
</dbReference>
<accession>J9DD45</accession>
<comment type="caution">
    <text evidence="3">The sequence shown here is derived from an EMBL/GenBank/DDBJ whole genome shotgun (WGS) entry which is preliminary data.</text>
</comment>
<dbReference type="VEuPathDB" id="MicrosporidiaDB:EDEG_00003"/>
<organism evidence="3 4">
    <name type="scientific">Edhazardia aedis (strain USNM 41457)</name>
    <name type="common">Microsporidian parasite</name>
    <dbReference type="NCBI Taxonomy" id="1003232"/>
    <lineage>
        <taxon>Eukaryota</taxon>
        <taxon>Fungi</taxon>
        <taxon>Fungi incertae sedis</taxon>
        <taxon>Microsporidia</taxon>
        <taxon>Edhazardia</taxon>
    </lineage>
</organism>
<dbReference type="OrthoDB" id="10258608at2759"/>
<dbReference type="InterPro" id="IPR035999">
    <property type="entry name" value="Sec7_dom_sf"/>
</dbReference>
<protein>
    <recommendedName>
        <fullName evidence="2">SEC7 domain-containing protein</fullName>
    </recommendedName>
</protein>
<dbReference type="InParanoid" id="J9DD45"/>